<feature type="region of interest" description="Disordered" evidence="1">
    <location>
        <begin position="220"/>
        <end position="242"/>
    </location>
</feature>
<dbReference type="GO" id="GO:0006417">
    <property type="term" value="P:regulation of translation"/>
    <property type="evidence" value="ECO:0007669"/>
    <property type="project" value="TreeGrafter"/>
</dbReference>
<feature type="domain" description="Anti-sigma K factor RskA C-terminal" evidence="3">
    <location>
        <begin position="109"/>
        <end position="232"/>
    </location>
</feature>
<keyword evidence="2" id="KW-0472">Membrane</keyword>
<protein>
    <recommendedName>
        <fullName evidence="3">Anti-sigma K factor RskA C-terminal domain-containing protein</fullName>
    </recommendedName>
</protein>
<proteinExistence type="predicted"/>
<dbReference type="Pfam" id="PF10099">
    <property type="entry name" value="RskA_C"/>
    <property type="match status" value="1"/>
</dbReference>
<dbReference type="EMBL" id="LGSZ01000015">
    <property type="protein sequence ID" value="KPH82680.1"/>
    <property type="molecule type" value="Genomic_DNA"/>
</dbReference>
<keyword evidence="2" id="KW-0812">Transmembrane</keyword>
<dbReference type="PATRIC" id="fig|1526658.3.peg.3461"/>
<evidence type="ECO:0000313" key="4">
    <source>
        <dbReference type="EMBL" id="KPH82680.1"/>
    </source>
</evidence>
<evidence type="ECO:0000256" key="1">
    <source>
        <dbReference type="SAM" id="MobiDB-lite"/>
    </source>
</evidence>
<dbReference type="AlphaFoldDB" id="A0A0N1FHD8"/>
<name>A0A0N1FHD8_9HYPH</name>
<keyword evidence="2" id="KW-1133">Transmembrane helix</keyword>
<dbReference type="InterPro" id="IPR051474">
    <property type="entry name" value="Anti-sigma-K/W_factor"/>
</dbReference>
<dbReference type="InterPro" id="IPR018764">
    <property type="entry name" value="RskA_C"/>
</dbReference>
<comment type="caution">
    <text evidence="4">The sequence shown here is derived from an EMBL/GenBank/DDBJ whole genome shotgun (WGS) entry which is preliminary data.</text>
</comment>
<keyword evidence="5" id="KW-1185">Reference proteome</keyword>
<dbReference type="GO" id="GO:0016989">
    <property type="term" value="F:sigma factor antagonist activity"/>
    <property type="evidence" value="ECO:0007669"/>
    <property type="project" value="TreeGrafter"/>
</dbReference>
<gene>
    <name evidence="4" type="ORF">AE618_02405</name>
</gene>
<organism evidence="4 5">
    <name type="scientific">Bosea vaviloviae</name>
    <dbReference type="NCBI Taxonomy" id="1526658"/>
    <lineage>
        <taxon>Bacteria</taxon>
        <taxon>Pseudomonadati</taxon>
        <taxon>Pseudomonadota</taxon>
        <taxon>Alphaproteobacteria</taxon>
        <taxon>Hyphomicrobiales</taxon>
        <taxon>Boseaceae</taxon>
        <taxon>Bosea</taxon>
    </lineage>
</organism>
<evidence type="ECO:0000313" key="5">
    <source>
        <dbReference type="Proteomes" id="UP000037822"/>
    </source>
</evidence>
<dbReference type="GO" id="GO:0005886">
    <property type="term" value="C:plasma membrane"/>
    <property type="evidence" value="ECO:0007669"/>
    <property type="project" value="InterPro"/>
</dbReference>
<dbReference type="PANTHER" id="PTHR37461:SF1">
    <property type="entry name" value="ANTI-SIGMA-K FACTOR RSKA"/>
    <property type="match status" value="1"/>
</dbReference>
<sequence length="242" mass="25747">MNATPQERDALAGEYVLGLVEGADRTALEQRIEREPALAASVESWRGHLAAIDATARPIPPSPGLWPRIEAEIAAILPAAERGRLKALKAGNTLADWWNNLFIWRGAALAGALAAILLAIGLNGALDRAKRQPVMVAVLLTEASVAAAVVNTYPDGRVEMVPLQNIAVPEGKALEIWTLWDRTVGPRSVGLIDRARTTPLRLDQLPLGTNQLFEITIENATGSPTGRPTGPIVAKGTTSQAL</sequence>
<reference evidence="4 5" key="1">
    <citation type="submission" date="2015-07" db="EMBL/GenBank/DDBJ databases">
        <title>Whole genome sequencing of Bosea vaviloviae isolated from cave pool.</title>
        <authorList>
            <person name="Tan N.E.H."/>
            <person name="Lee Y.P."/>
            <person name="Gan H.M."/>
            <person name="Barton H."/>
            <person name="Savka M.A."/>
        </authorList>
    </citation>
    <scope>NUCLEOTIDE SEQUENCE [LARGE SCALE GENOMIC DNA]</scope>
    <source>
        <strain evidence="4 5">SD260</strain>
    </source>
</reference>
<dbReference type="PANTHER" id="PTHR37461">
    <property type="entry name" value="ANTI-SIGMA-K FACTOR RSKA"/>
    <property type="match status" value="1"/>
</dbReference>
<dbReference type="Proteomes" id="UP000037822">
    <property type="component" value="Unassembled WGS sequence"/>
</dbReference>
<evidence type="ECO:0000256" key="2">
    <source>
        <dbReference type="SAM" id="Phobius"/>
    </source>
</evidence>
<accession>A0A0N1FHD8</accession>
<evidence type="ECO:0000259" key="3">
    <source>
        <dbReference type="Pfam" id="PF10099"/>
    </source>
</evidence>
<feature type="transmembrane region" description="Helical" evidence="2">
    <location>
        <begin position="102"/>
        <end position="122"/>
    </location>
</feature>